<accession>E1ZTN3</accession>
<keyword evidence="1" id="KW-0812">Transmembrane</keyword>
<keyword evidence="1" id="KW-0472">Membrane</keyword>
<keyword evidence="3" id="KW-1185">Reference proteome</keyword>
<evidence type="ECO:0000313" key="2">
    <source>
        <dbReference type="EMBL" id="EFN50869.1"/>
    </source>
</evidence>
<reference evidence="2 3" key="1">
    <citation type="journal article" date="2010" name="Plant Cell">
        <title>The Chlorella variabilis NC64A genome reveals adaptation to photosymbiosis, coevolution with viruses, and cryptic sex.</title>
        <authorList>
            <person name="Blanc G."/>
            <person name="Duncan G."/>
            <person name="Agarkova I."/>
            <person name="Borodovsky M."/>
            <person name="Gurnon J."/>
            <person name="Kuo A."/>
            <person name="Lindquist E."/>
            <person name="Lucas S."/>
            <person name="Pangilinan J."/>
            <person name="Polle J."/>
            <person name="Salamov A."/>
            <person name="Terry A."/>
            <person name="Yamada T."/>
            <person name="Dunigan D.D."/>
            <person name="Grigoriev I.V."/>
            <person name="Claverie J.M."/>
            <person name="Van Etten J.L."/>
        </authorList>
    </citation>
    <scope>NUCLEOTIDE SEQUENCE [LARGE SCALE GENOMIC DNA]</scope>
    <source>
        <strain evidence="2 3">NC64A</strain>
    </source>
</reference>
<keyword evidence="1" id="KW-1133">Transmembrane helix</keyword>
<dbReference type="GeneID" id="17350300"/>
<dbReference type="Proteomes" id="UP000008141">
    <property type="component" value="Unassembled WGS sequence"/>
</dbReference>
<sequence length="275" mass="28574">MASAMGALASAPCAASRLGLPRRLPTRPPLPGPLTWVRRAAPAPKATAVSQHLLGAAVKVAALVPDLAASAGSSLAAAIDLGVLGATINASAKLFLICAAVGWLLRSGRIPNSTSTVLSKVSFEILIPAMLFTKAVADRALGYAALFLLAWSPCLWSIGLALVSGQQGQALRAPQLGNGGGGQALGASRQEHLQQADETVARRPLYWREPRVVDITPLTAQSNSTGKDDKLALPEPPGWAEKLAVHPTTAKLCQFAAQAGCCLQCWQIRCCCLCC</sequence>
<organism evidence="3">
    <name type="scientific">Chlorella variabilis</name>
    <name type="common">Green alga</name>
    <dbReference type="NCBI Taxonomy" id="554065"/>
    <lineage>
        <taxon>Eukaryota</taxon>
        <taxon>Viridiplantae</taxon>
        <taxon>Chlorophyta</taxon>
        <taxon>core chlorophytes</taxon>
        <taxon>Trebouxiophyceae</taxon>
        <taxon>Chlorellales</taxon>
        <taxon>Chlorellaceae</taxon>
        <taxon>Chlorella clade</taxon>
        <taxon>Chlorella</taxon>
    </lineage>
</organism>
<dbReference type="EMBL" id="GL433872">
    <property type="protein sequence ID" value="EFN50869.1"/>
    <property type="molecule type" value="Genomic_DNA"/>
</dbReference>
<evidence type="ECO:0000256" key="1">
    <source>
        <dbReference type="SAM" id="Phobius"/>
    </source>
</evidence>
<dbReference type="OrthoDB" id="191139at2759"/>
<dbReference type="RefSeq" id="XP_005842971.1">
    <property type="nucleotide sequence ID" value="XM_005842909.1"/>
</dbReference>
<dbReference type="AlphaFoldDB" id="E1ZTN3"/>
<gene>
    <name evidence="2" type="ORF">CHLNCDRAFT_59420</name>
</gene>
<dbReference type="InParanoid" id="E1ZTN3"/>
<evidence type="ECO:0000313" key="3">
    <source>
        <dbReference type="Proteomes" id="UP000008141"/>
    </source>
</evidence>
<proteinExistence type="predicted"/>
<feature type="transmembrane region" description="Helical" evidence="1">
    <location>
        <begin position="83"/>
        <end position="105"/>
    </location>
</feature>
<protein>
    <submittedName>
        <fullName evidence="2">Uncharacterized protein</fullName>
    </submittedName>
</protein>
<name>E1ZTN3_CHLVA</name>
<feature type="transmembrane region" description="Helical" evidence="1">
    <location>
        <begin position="143"/>
        <end position="163"/>
    </location>
</feature>
<dbReference type="KEGG" id="cvr:CHLNCDRAFT_59420"/>